<dbReference type="GO" id="GO:0005615">
    <property type="term" value="C:extracellular space"/>
    <property type="evidence" value="ECO:0007669"/>
    <property type="project" value="TreeGrafter"/>
</dbReference>
<accession>A0AA36H0M5</accession>
<evidence type="ECO:0000313" key="10">
    <source>
        <dbReference type="Proteomes" id="UP001176961"/>
    </source>
</evidence>
<comment type="caution">
    <text evidence="9">The sequence shown here is derived from an EMBL/GenBank/DDBJ whole genome shotgun (WGS) entry which is preliminary data.</text>
</comment>
<dbReference type="CDD" id="cd00109">
    <property type="entry name" value="Kunitz-type"/>
    <property type="match status" value="1"/>
</dbReference>
<dbReference type="AlphaFoldDB" id="A0AA36H0M5"/>
<dbReference type="InterPro" id="IPR020901">
    <property type="entry name" value="Prtase_inh_Kunz-CS"/>
</dbReference>
<keyword evidence="2" id="KW-0964">Secreted</keyword>
<keyword evidence="10" id="KW-1185">Reference proteome</keyword>
<evidence type="ECO:0000256" key="4">
    <source>
        <dbReference type="ARBA" id="ARBA00022690"/>
    </source>
</evidence>
<dbReference type="InterPro" id="IPR002223">
    <property type="entry name" value="Kunitz_BPTI"/>
</dbReference>
<dbReference type="PANTHER" id="PTHR10083">
    <property type="entry name" value="KUNITZ-TYPE PROTEASE INHIBITOR-RELATED"/>
    <property type="match status" value="1"/>
</dbReference>
<dbReference type="PANTHER" id="PTHR10083:SF217">
    <property type="entry name" value="BOOPHILIN-H2"/>
    <property type="match status" value="1"/>
</dbReference>
<evidence type="ECO:0000256" key="7">
    <source>
        <dbReference type="SAM" id="SignalP"/>
    </source>
</evidence>
<keyword evidence="7" id="KW-0732">Signal</keyword>
<comment type="subcellular location">
    <subcellularLocation>
        <location evidence="1">Secreted</location>
    </subcellularLocation>
</comment>
<evidence type="ECO:0000256" key="5">
    <source>
        <dbReference type="ARBA" id="ARBA00022900"/>
    </source>
</evidence>
<keyword evidence="3" id="KW-0800">Toxin</keyword>
<organism evidence="9 10">
    <name type="scientific">Cylicocyclus nassatus</name>
    <name type="common">Nematode worm</name>
    <dbReference type="NCBI Taxonomy" id="53992"/>
    <lineage>
        <taxon>Eukaryota</taxon>
        <taxon>Metazoa</taxon>
        <taxon>Ecdysozoa</taxon>
        <taxon>Nematoda</taxon>
        <taxon>Chromadorea</taxon>
        <taxon>Rhabditida</taxon>
        <taxon>Rhabditina</taxon>
        <taxon>Rhabditomorpha</taxon>
        <taxon>Strongyloidea</taxon>
        <taxon>Strongylidae</taxon>
        <taxon>Cylicocyclus</taxon>
    </lineage>
</organism>
<sequence>MRFLIILLALISLAFCIDKICEMPLETGPCRAAFRKYGYSTEEKKCKMFIYGGCRGNENNFETEEDCKKKCG</sequence>
<evidence type="ECO:0000259" key="8">
    <source>
        <dbReference type="PROSITE" id="PS50279"/>
    </source>
</evidence>
<dbReference type="Proteomes" id="UP001176961">
    <property type="component" value="Unassembled WGS sequence"/>
</dbReference>
<dbReference type="FunFam" id="4.10.410.10:FF:000021">
    <property type="entry name" value="Serine protease inhibitor, putative"/>
    <property type="match status" value="1"/>
</dbReference>
<dbReference type="PRINTS" id="PR00759">
    <property type="entry name" value="BASICPTASE"/>
</dbReference>
<dbReference type="Gene3D" id="4.10.410.10">
    <property type="entry name" value="Pancreatic trypsin inhibitor Kunitz domain"/>
    <property type="match status" value="1"/>
</dbReference>
<dbReference type="Pfam" id="PF00014">
    <property type="entry name" value="Kunitz_BPTI"/>
    <property type="match status" value="1"/>
</dbReference>
<keyword evidence="4" id="KW-0646">Protease inhibitor</keyword>
<dbReference type="InterPro" id="IPR050098">
    <property type="entry name" value="TFPI/VKTCI-like"/>
</dbReference>
<proteinExistence type="predicted"/>
<dbReference type="PROSITE" id="PS00280">
    <property type="entry name" value="BPTI_KUNITZ_1"/>
    <property type="match status" value="1"/>
</dbReference>
<keyword evidence="5" id="KW-0722">Serine protease inhibitor</keyword>
<dbReference type="SMART" id="SM00131">
    <property type="entry name" value="KU"/>
    <property type="match status" value="1"/>
</dbReference>
<evidence type="ECO:0000256" key="1">
    <source>
        <dbReference type="ARBA" id="ARBA00004613"/>
    </source>
</evidence>
<evidence type="ECO:0000256" key="6">
    <source>
        <dbReference type="ARBA" id="ARBA00023157"/>
    </source>
</evidence>
<reference evidence="9" key="1">
    <citation type="submission" date="2023-07" db="EMBL/GenBank/DDBJ databases">
        <authorList>
            <consortium name="CYATHOMIX"/>
        </authorList>
    </citation>
    <scope>NUCLEOTIDE SEQUENCE</scope>
    <source>
        <strain evidence="9">N/A</strain>
    </source>
</reference>
<evidence type="ECO:0000256" key="3">
    <source>
        <dbReference type="ARBA" id="ARBA00022656"/>
    </source>
</evidence>
<evidence type="ECO:0000256" key="2">
    <source>
        <dbReference type="ARBA" id="ARBA00022525"/>
    </source>
</evidence>
<feature type="chain" id="PRO_5041306420" description="BPTI/Kunitz inhibitor domain-containing protein" evidence="7">
    <location>
        <begin position="17"/>
        <end position="72"/>
    </location>
</feature>
<dbReference type="EMBL" id="CATQJL010000305">
    <property type="protein sequence ID" value="CAJ0601544.1"/>
    <property type="molecule type" value="Genomic_DNA"/>
</dbReference>
<dbReference type="PROSITE" id="PS50279">
    <property type="entry name" value="BPTI_KUNITZ_2"/>
    <property type="match status" value="1"/>
</dbReference>
<gene>
    <name evidence="9" type="ORF">CYNAS_LOCUS13527</name>
</gene>
<feature type="domain" description="BPTI/Kunitz inhibitor" evidence="8">
    <location>
        <begin position="21"/>
        <end position="71"/>
    </location>
</feature>
<dbReference type="GO" id="GO:0004867">
    <property type="term" value="F:serine-type endopeptidase inhibitor activity"/>
    <property type="evidence" value="ECO:0007669"/>
    <property type="project" value="UniProtKB-KW"/>
</dbReference>
<dbReference type="SUPFAM" id="SSF57362">
    <property type="entry name" value="BPTI-like"/>
    <property type="match status" value="1"/>
</dbReference>
<keyword evidence="6" id="KW-1015">Disulfide bond</keyword>
<dbReference type="InterPro" id="IPR036880">
    <property type="entry name" value="Kunitz_BPTI_sf"/>
</dbReference>
<name>A0AA36H0M5_CYLNA</name>
<feature type="signal peptide" evidence="7">
    <location>
        <begin position="1"/>
        <end position="16"/>
    </location>
</feature>
<evidence type="ECO:0000313" key="9">
    <source>
        <dbReference type="EMBL" id="CAJ0601544.1"/>
    </source>
</evidence>
<protein>
    <recommendedName>
        <fullName evidence="8">BPTI/Kunitz inhibitor domain-containing protein</fullName>
    </recommendedName>
</protein>